<dbReference type="EMBL" id="MFAH01000035">
    <property type="protein sequence ID" value="OGD70983.1"/>
    <property type="molecule type" value="Genomic_DNA"/>
</dbReference>
<evidence type="ECO:0000313" key="4">
    <source>
        <dbReference type="EMBL" id="OGD70983.1"/>
    </source>
</evidence>
<protein>
    <recommendedName>
        <fullName evidence="3">Membrane insertase YidC/Oxa/ALB C-terminal domain-containing protein</fullName>
    </recommendedName>
</protein>
<name>A0A1F5EUC0_9BACT</name>
<evidence type="ECO:0000256" key="2">
    <source>
        <dbReference type="SAM" id="Phobius"/>
    </source>
</evidence>
<sequence>MQPSLFITYIYQPFFNILVFIYWALGQAGISDMGIAVIIFAVVVQIILLPLNLSADRSEKEKAAIAAKIKEIERKHRFDPVKLRSESKEVMRSNPGAVVGETINIIIQVIIVLMLYRIFKTGLEGEDLHLLYSFMPEIKTPINLVFLGKFDLSQTNGTLNLIQSLLIFAIEALHMLFSPDATSRRQFLQLAIFLPITAFLVFIFLPAGKKLFIITSLLFSIFVLLIKQALFWYHTLTGEISPHLEEQKTPTS</sequence>
<keyword evidence="2" id="KW-1133">Transmembrane helix</keyword>
<gene>
    <name evidence="4" type="ORF">A3D09_01010</name>
</gene>
<feature type="transmembrane region" description="Helical" evidence="2">
    <location>
        <begin position="7"/>
        <end position="25"/>
    </location>
</feature>
<dbReference type="InterPro" id="IPR028055">
    <property type="entry name" value="YidC/Oxa/ALB_C"/>
</dbReference>
<feature type="transmembrane region" description="Helical" evidence="2">
    <location>
        <begin position="31"/>
        <end position="53"/>
    </location>
</feature>
<dbReference type="Pfam" id="PF02096">
    <property type="entry name" value="60KD_IMP"/>
    <property type="match status" value="1"/>
</dbReference>
<feature type="transmembrane region" description="Helical" evidence="2">
    <location>
        <begin position="157"/>
        <end position="175"/>
    </location>
</feature>
<reference evidence="4 5" key="1">
    <citation type="journal article" date="2016" name="Nat. Commun.">
        <title>Thousands of microbial genomes shed light on interconnected biogeochemical processes in an aquifer system.</title>
        <authorList>
            <person name="Anantharaman K."/>
            <person name="Brown C.T."/>
            <person name="Hug L.A."/>
            <person name="Sharon I."/>
            <person name="Castelle C.J."/>
            <person name="Probst A.J."/>
            <person name="Thomas B.C."/>
            <person name="Singh A."/>
            <person name="Wilkins M.J."/>
            <person name="Karaoz U."/>
            <person name="Brodie E.L."/>
            <person name="Williams K.H."/>
            <person name="Hubbard S.S."/>
            <person name="Banfield J.F."/>
        </authorList>
    </citation>
    <scope>NUCLEOTIDE SEQUENCE [LARGE SCALE GENOMIC DNA]</scope>
</reference>
<organism evidence="4 5">
    <name type="scientific">Candidatus Collierbacteria bacterium RIFCSPHIGHO2_02_FULL_49_10</name>
    <dbReference type="NCBI Taxonomy" id="1817723"/>
    <lineage>
        <taxon>Bacteria</taxon>
        <taxon>Candidatus Collieribacteriota</taxon>
    </lineage>
</organism>
<keyword evidence="2" id="KW-0472">Membrane</keyword>
<comment type="caution">
    <text evidence="4">The sequence shown here is derived from an EMBL/GenBank/DDBJ whole genome shotgun (WGS) entry which is preliminary data.</text>
</comment>
<proteinExistence type="inferred from homology"/>
<feature type="transmembrane region" description="Helical" evidence="2">
    <location>
        <begin position="187"/>
        <end position="205"/>
    </location>
</feature>
<feature type="transmembrane region" description="Helical" evidence="2">
    <location>
        <begin position="98"/>
        <end position="119"/>
    </location>
</feature>
<dbReference type="Proteomes" id="UP000177390">
    <property type="component" value="Unassembled WGS sequence"/>
</dbReference>
<accession>A0A1F5EUC0</accession>
<comment type="similarity">
    <text evidence="1">Belongs to the OXA1/ALB3/YidC family.</text>
</comment>
<feature type="domain" description="Membrane insertase YidC/Oxa/ALB C-terminal" evidence="3">
    <location>
        <begin position="33"/>
        <end position="224"/>
    </location>
</feature>
<evidence type="ECO:0000313" key="5">
    <source>
        <dbReference type="Proteomes" id="UP000177390"/>
    </source>
</evidence>
<feature type="transmembrane region" description="Helical" evidence="2">
    <location>
        <begin position="211"/>
        <end position="233"/>
    </location>
</feature>
<dbReference type="AlphaFoldDB" id="A0A1F5EUC0"/>
<comment type="subcellular location">
    <subcellularLocation>
        <location evidence="1">Membrane</location>
        <topology evidence="1">Multi-pass membrane protein</topology>
    </subcellularLocation>
</comment>
<dbReference type="GO" id="GO:0016020">
    <property type="term" value="C:membrane"/>
    <property type="evidence" value="ECO:0007669"/>
    <property type="project" value="UniProtKB-SubCell"/>
</dbReference>
<evidence type="ECO:0000256" key="1">
    <source>
        <dbReference type="RuleBase" id="RU003945"/>
    </source>
</evidence>
<keyword evidence="1 2" id="KW-0812">Transmembrane</keyword>
<evidence type="ECO:0000259" key="3">
    <source>
        <dbReference type="Pfam" id="PF02096"/>
    </source>
</evidence>